<reference evidence="3 4" key="1">
    <citation type="submission" date="2022-06" db="EMBL/GenBank/DDBJ databases">
        <title>Genomic Encyclopedia of Archaeal and Bacterial Type Strains, Phase II (KMG-II): from individual species to whole genera.</title>
        <authorList>
            <person name="Goeker M."/>
        </authorList>
    </citation>
    <scope>NUCLEOTIDE SEQUENCE [LARGE SCALE GENOMIC DNA]</scope>
    <source>
        <strain evidence="3 4">DSM 45037</strain>
    </source>
</reference>
<dbReference type="Pfam" id="PF10593">
    <property type="entry name" value="Z1"/>
    <property type="match status" value="1"/>
</dbReference>
<feature type="compositionally biased region" description="Basic and acidic residues" evidence="1">
    <location>
        <begin position="857"/>
        <end position="868"/>
    </location>
</feature>
<evidence type="ECO:0000259" key="2">
    <source>
        <dbReference type="Pfam" id="PF10593"/>
    </source>
</evidence>
<dbReference type="Proteomes" id="UP001205740">
    <property type="component" value="Unassembled WGS sequence"/>
</dbReference>
<keyword evidence="4" id="KW-1185">Reference proteome</keyword>
<dbReference type="EMBL" id="JAMTCG010000003">
    <property type="protein sequence ID" value="MCP2160802.1"/>
    <property type="molecule type" value="Genomic_DNA"/>
</dbReference>
<evidence type="ECO:0000256" key="1">
    <source>
        <dbReference type="SAM" id="MobiDB-lite"/>
    </source>
</evidence>
<feature type="compositionally biased region" description="Acidic residues" evidence="1">
    <location>
        <begin position="840"/>
        <end position="855"/>
    </location>
</feature>
<feature type="region of interest" description="Disordered" evidence="1">
    <location>
        <begin position="823"/>
        <end position="868"/>
    </location>
</feature>
<accession>A0ABT1H0N8</accession>
<dbReference type="RefSeq" id="WP_253654366.1">
    <property type="nucleotide sequence ID" value="NZ_BAAAOE010000003.1"/>
</dbReference>
<proteinExistence type="predicted"/>
<evidence type="ECO:0000313" key="3">
    <source>
        <dbReference type="EMBL" id="MCP2160802.1"/>
    </source>
</evidence>
<evidence type="ECO:0000313" key="4">
    <source>
        <dbReference type="Proteomes" id="UP001205740"/>
    </source>
</evidence>
<sequence length="868" mass="96532">MNISERQALILNQLELLVRRGDTVDEAGRKLKTLAGDHALIDGVIALRKEISDHTRVVAQGTALYDPEDGADPWYTGPSAEDVFWPKLKTALLADSSWKNAVPDLDEASTDIVGLLADPHSEQIKTRGLVLGFVQSGKTANFTATIAKAADAGYRLFIVLSGVHNALRRQTQLRLEQQLSAQHPTQWLQLTDEYRDFGNPVRALPLVAGTDLRLIAVVKKNVSRMTRLRDWLNEANKHGGLDTCPVLIIDDESDQASINTAKNAELDRTRINQLLVDLLRLPRVAYLGYTATPFANVLVNPNDAGDIYPRSFIYSLRKPDTYFGARELFGALVSEDEQTSEQAPHDMIRIISSEEAAQHSPKQLQQQGAVVTSGLADAIRWFVLASAARRVRGQTSKHSSMLVHTTMRVQFQQSYLSPIKEFIRSLDLKREQVRGALKTLWDHEMVKEPPSKHNLTAIDFTALEPELAIVLNNVKVVADNSASTDRLIYGDDPATVIAVGGNTLSRGLTLEGLVSSYFLRSSNTYDSLLQMGRWFGYRPGYSDLPRIWTTAQLAEDFEFLADVEDGLRTEISRYRLTDGSTPANLPVRILLHPKMHVTAKVKMQFAVTGDTSFSGQHPQTTYFSHLDETILSQNLNAVKHLIISIMDKIAQDISRSDNDSLTIFEGVSNHQILSFIEHYSFHSSSEMNSEKLTTYIKKQNKANSLLVWNVVIMGRKSAKRSIDLGIGKKVPLMTRSKLKRSEAGVANIGTLMSRPDRVIDIMTTEQVRDEISDSGLLKARNASQRASLIIYPIDKDSQPKADAGLRVALDAKRDLMGVAFSFPEADPSTEDQPSVHVDLTEIDTETEDFVEDYTDNEGSRDDIDLGVE</sequence>
<dbReference type="InterPro" id="IPR018310">
    <property type="entry name" value="Put_endonuclease_Z1-dom"/>
</dbReference>
<protein>
    <submittedName>
        <fullName evidence="3">Z1 domain-containing protein</fullName>
    </submittedName>
</protein>
<name>A0ABT1H0N8_9NOCA</name>
<gene>
    <name evidence="3" type="ORF">LX12_001989</name>
</gene>
<comment type="caution">
    <text evidence="3">The sequence shown here is derived from an EMBL/GenBank/DDBJ whole genome shotgun (WGS) entry which is preliminary data.</text>
</comment>
<organism evidence="3 4">
    <name type="scientific">Williamsia serinedens</name>
    <dbReference type="NCBI Taxonomy" id="391736"/>
    <lineage>
        <taxon>Bacteria</taxon>
        <taxon>Bacillati</taxon>
        <taxon>Actinomycetota</taxon>
        <taxon>Actinomycetes</taxon>
        <taxon>Mycobacteriales</taxon>
        <taxon>Nocardiaceae</taxon>
        <taxon>Williamsia</taxon>
    </lineage>
</organism>
<feature type="domain" description="Putative endonuclease Z1" evidence="2">
    <location>
        <begin position="375"/>
        <end position="593"/>
    </location>
</feature>